<comment type="caution">
    <text evidence="1">The sequence shown here is derived from an EMBL/GenBank/DDBJ whole genome shotgun (WGS) entry which is preliminary data.</text>
</comment>
<accession>A0ABR3FED8</accession>
<proteinExistence type="predicted"/>
<keyword evidence="2" id="KW-1185">Reference proteome</keyword>
<dbReference type="Proteomes" id="UP001465976">
    <property type="component" value="Unassembled WGS sequence"/>
</dbReference>
<name>A0ABR3FED8_9AGAR</name>
<gene>
    <name evidence="1" type="ORF">V5O48_008425</name>
</gene>
<evidence type="ECO:0008006" key="3">
    <source>
        <dbReference type="Google" id="ProtNLM"/>
    </source>
</evidence>
<dbReference type="EMBL" id="JBAHYK010000493">
    <property type="protein sequence ID" value="KAL0573539.1"/>
    <property type="molecule type" value="Genomic_DNA"/>
</dbReference>
<reference evidence="1 2" key="1">
    <citation type="submission" date="2024-02" db="EMBL/GenBank/DDBJ databases">
        <title>A draft genome for the cacao thread blight pathogen Marasmius crinis-equi.</title>
        <authorList>
            <person name="Cohen S.P."/>
            <person name="Baruah I.K."/>
            <person name="Amoako-Attah I."/>
            <person name="Bukari Y."/>
            <person name="Meinhardt L.W."/>
            <person name="Bailey B.A."/>
        </authorList>
    </citation>
    <scope>NUCLEOTIDE SEQUENCE [LARGE SCALE GENOMIC DNA]</scope>
    <source>
        <strain evidence="1 2">GH-76</strain>
    </source>
</reference>
<dbReference type="Gene3D" id="3.80.10.10">
    <property type="entry name" value="Ribonuclease Inhibitor"/>
    <property type="match status" value="1"/>
</dbReference>
<organism evidence="1 2">
    <name type="scientific">Marasmius crinis-equi</name>
    <dbReference type="NCBI Taxonomy" id="585013"/>
    <lineage>
        <taxon>Eukaryota</taxon>
        <taxon>Fungi</taxon>
        <taxon>Dikarya</taxon>
        <taxon>Basidiomycota</taxon>
        <taxon>Agaricomycotina</taxon>
        <taxon>Agaricomycetes</taxon>
        <taxon>Agaricomycetidae</taxon>
        <taxon>Agaricales</taxon>
        <taxon>Marasmiineae</taxon>
        <taxon>Marasmiaceae</taxon>
        <taxon>Marasmius</taxon>
    </lineage>
</organism>
<evidence type="ECO:0000313" key="1">
    <source>
        <dbReference type="EMBL" id="KAL0573539.1"/>
    </source>
</evidence>
<sequence>MDRIPVELACSIFRLAVLQDVENESVITVAEVSEGRQWPGIFDYEKGPWAISRVCRKWRTICMSFPSLWCRFILSADRIQPGRHGEQELRTWLSFSGTSSLSFLIKTDGICNNPHNLELFRILADHSDRWEAIEVINATAEFWTMMHRHDVKSRLQALRHVTILSEGSSRGYVSDDEPYSSDCYNVFMKAPRFHSLTNRDYFPVSHLEMPWSQLTAFDGSERTHYSDLFEVLHRSPNLVTSRVEVASYAAYSLDISVRNLFSQISLNRLRILRIHLTSSIYATAVWKDVHTLIGHLDMPSLETLSIRCDYPSVCPPYTELAAVLRSSGCKLRDLELSSTSARPSDIIDLLSATPSLQRLSMTIDASDGSRVTQHTVISHLNVHSSGADYDSALVPSLNTLEFSLPSPLAVIELDLPSLAAGIRSRWADPPNPGCSIRTLVISLDSGDEDVSSRMTVSLPEGLPPILEVLQDEGLDVVIQRIGPPGLYT</sequence>
<dbReference type="InterPro" id="IPR032675">
    <property type="entry name" value="LRR_dom_sf"/>
</dbReference>
<evidence type="ECO:0000313" key="2">
    <source>
        <dbReference type="Proteomes" id="UP001465976"/>
    </source>
</evidence>
<protein>
    <recommendedName>
        <fullName evidence="3">F-box domain-containing protein</fullName>
    </recommendedName>
</protein>